<dbReference type="PANTHER" id="PTHR34548:SF2">
    <property type="entry name" value="PROTEIN TIC 21, CHLOROPLASTIC"/>
    <property type="match status" value="1"/>
</dbReference>
<proteinExistence type="predicted"/>
<keyword evidence="1" id="KW-1133">Transmembrane helix</keyword>
<dbReference type="Proteomes" id="UP000031561">
    <property type="component" value="Unassembled WGS sequence"/>
</dbReference>
<protein>
    <submittedName>
        <fullName evidence="2">DUF3611 family protein</fullName>
    </submittedName>
</protein>
<dbReference type="RefSeq" id="WP_166283115.1">
    <property type="nucleotide sequence ID" value="NZ_JTHE03000094.1"/>
</dbReference>
<gene>
    <name evidence="2" type="ORF">QQ91_0016395</name>
</gene>
<evidence type="ECO:0000313" key="3">
    <source>
        <dbReference type="Proteomes" id="UP000031561"/>
    </source>
</evidence>
<accession>A0ABD4T7G8</accession>
<organism evidence="2 3">
    <name type="scientific">Lyngbya confervoides BDU141951</name>
    <dbReference type="NCBI Taxonomy" id="1574623"/>
    <lineage>
        <taxon>Bacteria</taxon>
        <taxon>Bacillati</taxon>
        <taxon>Cyanobacteriota</taxon>
        <taxon>Cyanophyceae</taxon>
        <taxon>Oscillatoriophycideae</taxon>
        <taxon>Oscillatoriales</taxon>
        <taxon>Microcoleaceae</taxon>
        <taxon>Lyngbya</taxon>
    </lineage>
</organism>
<evidence type="ECO:0000313" key="2">
    <source>
        <dbReference type="EMBL" id="MCM1984403.1"/>
    </source>
</evidence>
<dbReference type="AlphaFoldDB" id="A0ABD4T7G8"/>
<sequence>MQPRVPTRQQFAPSFRQLSRLSFWLHLFLGCVSGTMLVIALLSQDAAPQAQTALTPIGMILACGAFLAIGFRAYWAYRYRHLAQQLEHPAPGACPTRDSVIQALKIGLIVSCAGLVAAFFAAEFMGIEALTKALAQPQGAAIYTPRIAVRSLDILFLLASLNMLGAHLLGSFNSLELLHWITE</sequence>
<dbReference type="EMBL" id="JTHE03000094">
    <property type="protein sequence ID" value="MCM1984403.1"/>
    <property type="molecule type" value="Genomic_DNA"/>
</dbReference>
<keyword evidence="1" id="KW-0812">Transmembrane</keyword>
<keyword evidence="3" id="KW-1185">Reference proteome</keyword>
<feature type="transmembrane region" description="Helical" evidence="1">
    <location>
        <begin position="54"/>
        <end position="75"/>
    </location>
</feature>
<reference evidence="2 3" key="1">
    <citation type="journal article" date="2015" name="Genome Announc.">
        <title>Draft Genome Sequence of Filamentous Marine Cyanobacterium Lyngbya confervoides Strain BDU141951.</title>
        <authorList>
            <person name="Chandrababunaidu M.M."/>
            <person name="Sen D."/>
            <person name="Tripathy S."/>
        </authorList>
    </citation>
    <scope>NUCLEOTIDE SEQUENCE [LARGE SCALE GENOMIC DNA]</scope>
    <source>
        <strain evidence="2 3">BDU141951</strain>
    </source>
</reference>
<dbReference type="PANTHER" id="PTHR34548">
    <property type="entry name" value="PROTEIN TIC 21, CHLOROPLASTIC"/>
    <property type="match status" value="1"/>
</dbReference>
<dbReference type="Pfam" id="PF12263">
    <property type="entry name" value="DUF3611"/>
    <property type="match status" value="1"/>
</dbReference>
<dbReference type="PROSITE" id="PS51257">
    <property type="entry name" value="PROKAR_LIPOPROTEIN"/>
    <property type="match status" value="1"/>
</dbReference>
<keyword evidence="1" id="KW-0472">Membrane</keyword>
<feature type="transmembrane region" description="Helical" evidence="1">
    <location>
        <begin position="147"/>
        <end position="169"/>
    </location>
</feature>
<feature type="transmembrane region" description="Helical" evidence="1">
    <location>
        <begin position="21"/>
        <end position="42"/>
    </location>
</feature>
<feature type="transmembrane region" description="Helical" evidence="1">
    <location>
        <begin position="106"/>
        <end position="127"/>
    </location>
</feature>
<dbReference type="InterPro" id="IPR022051">
    <property type="entry name" value="DUF3611"/>
</dbReference>
<name>A0ABD4T7G8_9CYAN</name>
<comment type="caution">
    <text evidence="2">The sequence shown here is derived from an EMBL/GenBank/DDBJ whole genome shotgun (WGS) entry which is preliminary data.</text>
</comment>
<evidence type="ECO:0000256" key="1">
    <source>
        <dbReference type="SAM" id="Phobius"/>
    </source>
</evidence>